<feature type="region of interest" description="Disordered" evidence="5">
    <location>
        <begin position="247"/>
        <end position="269"/>
    </location>
</feature>
<comment type="caution">
    <text evidence="6">The sequence shown here is derived from an EMBL/GenBank/DDBJ whole genome shotgun (WGS) entry which is preliminary data.</text>
</comment>
<feature type="region of interest" description="Disordered" evidence="5">
    <location>
        <begin position="854"/>
        <end position="929"/>
    </location>
</feature>
<evidence type="ECO:0000256" key="4">
    <source>
        <dbReference type="ARBA" id="ARBA00022837"/>
    </source>
</evidence>
<feature type="compositionally biased region" description="Acidic residues" evidence="5">
    <location>
        <begin position="858"/>
        <end position="873"/>
    </location>
</feature>
<dbReference type="AlphaFoldDB" id="A0A366HPD9"/>
<organism evidence="6 7">
    <name type="scientific">Roseimicrobium gellanilyticum</name>
    <dbReference type="NCBI Taxonomy" id="748857"/>
    <lineage>
        <taxon>Bacteria</taxon>
        <taxon>Pseudomonadati</taxon>
        <taxon>Verrucomicrobiota</taxon>
        <taxon>Verrucomicrobiia</taxon>
        <taxon>Verrucomicrobiales</taxon>
        <taxon>Verrucomicrobiaceae</taxon>
        <taxon>Roseimicrobium</taxon>
    </lineage>
</organism>
<accession>A0A366HPD9</accession>
<evidence type="ECO:0008006" key="8">
    <source>
        <dbReference type="Google" id="ProtNLM"/>
    </source>
</evidence>
<evidence type="ECO:0000256" key="5">
    <source>
        <dbReference type="SAM" id="MobiDB-lite"/>
    </source>
</evidence>
<keyword evidence="3" id="KW-0732">Signal</keyword>
<gene>
    <name evidence="6" type="ORF">DES53_103355</name>
</gene>
<evidence type="ECO:0000256" key="3">
    <source>
        <dbReference type="ARBA" id="ARBA00022729"/>
    </source>
</evidence>
<feature type="region of interest" description="Disordered" evidence="5">
    <location>
        <begin position="561"/>
        <end position="601"/>
    </location>
</feature>
<evidence type="ECO:0000313" key="7">
    <source>
        <dbReference type="Proteomes" id="UP000253426"/>
    </source>
</evidence>
<evidence type="ECO:0000256" key="2">
    <source>
        <dbReference type="ARBA" id="ARBA00022525"/>
    </source>
</evidence>
<comment type="subcellular location">
    <subcellularLocation>
        <location evidence="1">Secreted</location>
    </subcellularLocation>
</comment>
<feature type="compositionally biased region" description="Acidic residues" evidence="5">
    <location>
        <begin position="893"/>
        <end position="909"/>
    </location>
</feature>
<keyword evidence="2" id="KW-0964">Secreted</keyword>
<dbReference type="GO" id="GO:0005509">
    <property type="term" value="F:calcium ion binding"/>
    <property type="evidence" value="ECO:0007669"/>
    <property type="project" value="InterPro"/>
</dbReference>
<dbReference type="PANTHER" id="PTHR37467">
    <property type="entry name" value="EXPORTED CALCIUM-BINDING GLYCOPROTEIN-RELATED"/>
    <property type="match status" value="1"/>
</dbReference>
<feature type="region of interest" description="Disordered" evidence="5">
    <location>
        <begin position="375"/>
        <end position="416"/>
    </location>
</feature>
<keyword evidence="7" id="KW-1185">Reference proteome</keyword>
<keyword evidence="4" id="KW-0106">Calcium</keyword>
<dbReference type="PANTHER" id="PTHR37467:SF1">
    <property type="entry name" value="EXPORTED CALCIUM-BINDING GLYCOPROTEIN"/>
    <property type="match status" value="1"/>
</dbReference>
<evidence type="ECO:0000313" key="6">
    <source>
        <dbReference type="EMBL" id="RBP45357.1"/>
    </source>
</evidence>
<dbReference type="Gene3D" id="4.10.1080.10">
    <property type="entry name" value="TSP type-3 repeat"/>
    <property type="match status" value="2"/>
</dbReference>
<protein>
    <recommendedName>
        <fullName evidence="8">Thrombospondin type 3 repeat-containing protein</fullName>
    </recommendedName>
</protein>
<dbReference type="Pfam" id="PF18884">
    <property type="entry name" value="TSP3_bac"/>
    <property type="match status" value="4"/>
</dbReference>
<dbReference type="InterPro" id="IPR059100">
    <property type="entry name" value="TSP3_bac"/>
</dbReference>
<name>A0A366HPD9_9BACT</name>
<dbReference type="InterPro" id="IPR053180">
    <property type="entry name" value="Ca-binding_acidic-repeat"/>
</dbReference>
<dbReference type="SUPFAM" id="SSF103647">
    <property type="entry name" value="TSP type-3 repeat"/>
    <property type="match status" value="3"/>
</dbReference>
<dbReference type="InterPro" id="IPR028974">
    <property type="entry name" value="TSP_type-3_rpt"/>
</dbReference>
<evidence type="ECO:0000256" key="1">
    <source>
        <dbReference type="ARBA" id="ARBA00004613"/>
    </source>
</evidence>
<proteinExistence type="predicted"/>
<sequence length="929" mass="102340">MQCPSDFARVRPEPLLSRFRRPWVGWLQIVATCLVILSPLPTSFASWSDSDSDGQNDTWTDPNTSQVTTLADLNLQNSDVDYDGATNDEEAAEGSNPYLYDSDFDGLNDGDELHYVKPILGTSLTNWDSDGDDISDHDEYYGVTGITYPGGQLPNFPGATYFNYDGDAIGNHEDPAPMDPDNYSPINQTYWYNSAFDNGDGDWFINYSDPFPEDGTNYSALNGITWGNEVLDDMDGDGIPNWRDIAPNGPPNDIDEDGILNSSDPYPEDPSNYNPTQGIAWYGEVLGDVDNDGTVNWLDPSPYPDDDGDGFFNEVDPFPSDNTNTSPINETTWLGEVLGDIDGDSFLNWTDPYPSDPNNFSPTNNIEWYSEVFGDADGDEVPNWQDSEPYGPSSTDSDGDGVHDGDDPFPEDNTNYSDINGITWYGEMLGDSDNDGTPNWQDATPYEDSDGDGIPNAIDPFPADESNYSEFNGIAWYDSVLLDPDSDAFPNYQDPFPEDGANYSEINGTAWYGNVFGDPDGDLFENFRDPFPNDNANYSSANNLSWYDSVLGDEDGDGLPNWSDAWPYDGSNGDNVDVDGDGLTQNQENGYGTSDDDVDSDDDGLTDYEELVVYSTNPLNAYQLSQGLGWGDLYTDYYLVDTTDTDLDTIPDRVEIFYGMLPENVEDGFGDLDGNGMSNMVQYSAGIALNVDLVRYDADGDGMTNVFEDYYGLNKSDPNDATADTDNDGVLNFEEAGLLLSPLSTNSREIEGLTDLYFLVAALVYPETAPEWEDENNNDLPDWYDDALAGTSPRFVRQAPDDLDGDGMPDVWEHQYGRWKYPSLGLYVRHDDAAADADEDGLSNIEEYELATNPVIADTDEDGMSDGQEDNDGDGLTNGEEFQHGTDPYLADSDGDGVSDSQEVEEGSDPTDAQSNNGLVRLRVFTRLE</sequence>
<dbReference type="EMBL" id="QNRR01000003">
    <property type="protein sequence ID" value="RBP45357.1"/>
    <property type="molecule type" value="Genomic_DNA"/>
</dbReference>
<reference evidence="6 7" key="1">
    <citation type="submission" date="2018-06" db="EMBL/GenBank/DDBJ databases">
        <title>Genomic Encyclopedia of Type Strains, Phase IV (KMG-IV): sequencing the most valuable type-strain genomes for metagenomic binning, comparative biology and taxonomic classification.</title>
        <authorList>
            <person name="Goeker M."/>
        </authorList>
    </citation>
    <scope>NUCLEOTIDE SEQUENCE [LARGE SCALE GENOMIC DNA]</scope>
    <source>
        <strain evidence="6 7">DSM 25532</strain>
    </source>
</reference>
<dbReference type="Proteomes" id="UP000253426">
    <property type="component" value="Unassembled WGS sequence"/>
</dbReference>